<keyword evidence="2" id="KW-1185">Reference proteome</keyword>
<organism evidence="1 2">
    <name type="scientific">Caenispirillum bisanense</name>
    <dbReference type="NCBI Taxonomy" id="414052"/>
    <lineage>
        <taxon>Bacteria</taxon>
        <taxon>Pseudomonadati</taxon>
        <taxon>Pseudomonadota</taxon>
        <taxon>Alphaproteobacteria</taxon>
        <taxon>Rhodospirillales</taxon>
        <taxon>Novispirillaceae</taxon>
        <taxon>Caenispirillum</taxon>
    </lineage>
</organism>
<dbReference type="EMBL" id="OCNJ01000001">
    <property type="protein sequence ID" value="SOD90019.1"/>
    <property type="molecule type" value="Genomic_DNA"/>
</dbReference>
<protein>
    <recommendedName>
        <fullName evidence="3">DUF1476 domain-containing protein</fullName>
    </recommendedName>
</protein>
<evidence type="ECO:0008006" key="3">
    <source>
        <dbReference type="Google" id="ProtNLM"/>
    </source>
</evidence>
<dbReference type="Proteomes" id="UP000219621">
    <property type="component" value="Unassembled WGS sequence"/>
</dbReference>
<dbReference type="InterPro" id="IPR009945">
    <property type="entry name" value="ATPase_inh_sub_z"/>
</dbReference>
<dbReference type="RefSeq" id="WP_097277302.1">
    <property type="nucleotide sequence ID" value="NZ_OCNJ01000001.1"/>
</dbReference>
<gene>
    <name evidence="1" type="ORF">SAMN05421508_101413</name>
</gene>
<evidence type="ECO:0000313" key="1">
    <source>
        <dbReference type="EMBL" id="SOD90019.1"/>
    </source>
</evidence>
<sequence>MSDAFNEREKGFEAKFRLDQELEFKINARRDKLFGLWAAEAMGMAGGGAEAYARSVIAADLEEKGDDDVIRKVFRDLQQHEVDITEGRLRIKLEKFHAEARRQLMSEIESGSDKT</sequence>
<dbReference type="Pfam" id="PF07345">
    <property type="entry name" value="ATPaseInh_sub_z"/>
    <property type="match status" value="1"/>
</dbReference>
<dbReference type="Gene3D" id="1.10.790.20">
    <property type="entry name" value="Domain of unknown function DUF1476"/>
    <property type="match status" value="1"/>
</dbReference>
<dbReference type="InterPro" id="IPR038293">
    <property type="entry name" value="ATPase_inh_sub_z_sf"/>
</dbReference>
<evidence type="ECO:0000313" key="2">
    <source>
        <dbReference type="Proteomes" id="UP000219621"/>
    </source>
</evidence>
<dbReference type="OrthoDB" id="9810387at2"/>
<dbReference type="PIRSF" id="PIRSF031780">
    <property type="entry name" value="UCP031780"/>
    <property type="match status" value="1"/>
</dbReference>
<reference evidence="1 2" key="1">
    <citation type="submission" date="2017-09" db="EMBL/GenBank/DDBJ databases">
        <authorList>
            <person name="Ehlers B."/>
            <person name="Leendertz F.H."/>
        </authorList>
    </citation>
    <scope>NUCLEOTIDE SEQUENCE [LARGE SCALE GENOMIC DNA]</scope>
    <source>
        <strain evidence="1 2">USBA 140</strain>
    </source>
</reference>
<name>A0A286G4E4_9PROT</name>
<accession>A0A286G4E4</accession>
<proteinExistence type="predicted"/>
<dbReference type="AlphaFoldDB" id="A0A286G4E4"/>